<dbReference type="EMBL" id="AXCR01000010">
    <property type="protein sequence ID" value="KJR82672.1"/>
    <property type="molecule type" value="Genomic_DNA"/>
</dbReference>
<dbReference type="KEGG" id="ssck:SPSK_10542"/>
<dbReference type="AlphaFoldDB" id="A0A0F2LYX7"/>
<accession>A0A0F2LYX7</accession>
<dbReference type="VEuPathDB" id="FungiDB:SPSK_10542"/>
<comment type="caution">
    <text evidence="2">The sequence shown here is derived from an EMBL/GenBank/DDBJ whole genome shotgun (WGS) entry which is preliminary data.</text>
</comment>
<reference evidence="2 3" key="2">
    <citation type="journal article" date="2015" name="Eukaryot. Cell">
        <title>Asexual propagation of a virulent clone complex in a human and feline outbreak of sporotrichosis.</title>
        <authorList>
            <person name="Teixeira Mde M."/>
            <person name="Rodrigues A.M."/>
            <person name="Tsui C.K."/>
            <person name="de Almeida L.G."/>
            <person name="Van Diepeningen A.D."/>
            <person name="van den Ende B.G."/>
            <person name="Fernandes G.F."/>
            <person name="Kano R."/>
            <person name="Hamelin R.C."/>
            <person name="Lopes-Bezerra L.M."/>
            <person name="Vasconcelos A.T."/>
            <person name="de Hoog S."/>
            <person name="de Camargo Z.P."/>
            <person name="Felipe M.S."/>
        </authorList>
    </citation>
    <scope>NUCLEOTIDE SEQUENCE [LARGE SCALE GENOMIC DNA]</scope>
    <source>
        <strain evidence="2 3">1099-18</strain>
    </source>
</reference>
<gene>
    <name evidence="2" type="ORF">SPSK_10542</name>
</gene>
<name>A0A0F2LYX7_SPOSC</name>
<evidence type="ECO:0000256" key="1">
    <source>
        <dbReference type="SAM" id="MobiDB-lite"/>
    </source>
</evidence>
<organism evidence="2 3">
    <name type="scientific">Sporothrix schenckii 1099-18</name>
    <dbReference type="NCBI Taxonomy" id="1397361"/>
    <lineage>
        <taxon>Eukaryota</taxon>
        <taxon>Fungi</taxon>
        <taxon>Dikarya</taxon>
        <taxon>Ascomycota</taxon>
        <taxon>Pezizomycotina</taxon>
        <taxon>Sordariomycetes</taxon>
        <taxon>Sordariomycetidae</taxon>
        <taxon>Ophiostomatales</taxon>
        <taxon>Ophiostomataceae</taxon>
        <taxon>Sporothrix</taxon>
    </lineage>
</organism>
<evidence type="ECO:0000313" key="3">
    <source>
        <dbReference type="Proteomes" id="UP000033710"/>
    </source>
</evidence>
<protein>
    <submittedName>
        <fullName evidence="2">Uncharacterized protein</fullName>
    </submittedName>
</protein>
<sequence length="122" mass="13485">MCPLLAPVWFKTAQRVPGSYLRERRGRRIHNGFAQKGKETPGPVFDKGAVSDSPCLSVLLLSLPPLDLSLLVPGDLVENVVQCHPKQAPNVSRFETNIGGNHFDHQMQGKEPPYPPAIYTQD</sequence>
<dbReference type="GeneID" id="27672192"/>
<dbReference type="RefSeq" id="XP_016585348.1">
    <property type="nucleotide sequence ID" value="XM_016736915.1"/>
</dbReference>
<reference evidence="2 3" key="1">
    <citation type="journal article" date="2014" name="BMC Genomics">
        <title>Comparative genomics of the major fungal agents of human and animal Sporotrichosis: Sporothrix schenckii and Sporothrix brasiliensis.</title>
        <authorList>
            <person name="Teixeira M.M."/>
            <person name="de Almeida L.G."/>
            <person name="Kubitschek-Barreira P."/>
            <person name="Alves F.L."/>
            <person name="Kioshima E.S."/>
            <person name="Abadio A.K."/>
            <person name="Fernandes L."/>
            <person name="Derengowski L.S."/>
            <person name="Ferreira K.S."/>
            <person name="Souza R.C."/>
            <person name="Ruiz J.C."/>
            <person name="de Andrade N.C."/>
            <person name="Paes H.C."/>
            <person name="Nicola A.M."/>
            <person name="Albuquerque P."/>
            <person name="Gerber A.L."/>
            <person name="Martins V.P."/>
            <person name="Peconick L.D."/>
            <person name="Neto A.V."/>
            <person name="Chaucanez C.B."/>
            <person name="Silva P.A."/>
            <person name="Cunha O.L."/>
            <person name="de Oliveira F.F."/>
            <person name="dos Santos T.C."/>
            <person name="Barros A.L."/>
            <person name="Soares M.A."/>
            <person name="de Oliveira L.M."/>
            <person name="Marini M.M."/>
            <person name="Villalobos-Duno H."/>
            <person name="Cunha M.M."/>
            <person name="de Hoog S."/>
            <person name="da Silveira J.F."/>
            <person name="Henrissat B."/>
            <person name="Nino-Vega G.A."/>
            <person name="Cisalpino P.S."/>
            <person name="Mora-Montes H.M."/>
            <person name="Almeida S.R."/>
            <person name="Stajich J.E."/>
            <person name="Lopes-Bezerra L.M."/>
            <person name="Vasconcelos A.T."/>
            <person name="Felipe M.S."/>
        </authorList>
    </citation>
    <scope>NUCLEOTIDE SEQUENCE [LARGE SCALE GENOMIC DNA]</scope>
    <source>
        <strain evidence="2 3">1099-18</strain>
    </source>
</reference>
<evidence type="ECO:0000313" key="2">
    <source>
        <dbReference type="EMBL" id="KJR82672.1"/>
    </source>
</evidence>
<proteinExistence type="predicted"/>
<dbReference type="Proteomes" id="UP000033710">
    <property type="component" value="Unassembled WGS sequence"/>
</dbReference>
<feature type="region of interest" description="Disordered" evidence="1">
    <location>
        <begin position="95"/>
        <end position="122"/>
    </location>
</feature>